<name>A0A9P0CTQ4_9CUCU</name>
<organism evidence="2 3">
    <name type="scientific">Psylliodes chrysocephalus</name>
    <dbReference type="NCBI Taxonomy" id="3402493"/>
    <lineage>
        <taxon>Eukaryota</taxon>
        <taxon>Metazoa</taxon>
        <taxon>Ecdysozoa</taxon>
        <taxon>Arthropoda</taxon>
        <taxon>Hexapoda</taxon>
        <taxon>Insecta</taxon>
        <taxon>Pterygota</taxon>
        <taxon>Neoptera</taxon>
        <taxon>Endopterygota</taxon>
        <taxon>Coleoptera</taxon>
        <taxon>Polyphaga</taxon>
        <taxon>Cucujiformia</taxon>
        <taxon>Chrysomeloidea</taxon>
        <taxon>Chrysomelidae</taxon>
        <taxon>Galerucinae</taxon>
        <taxon>Alticini</taxon>
        <taxon>Psylliodes</taxon>
    </lineage>
</organism>
<protein>
    <submittedName>
        <fullName evidence="2">Uncharacterized protein</fullName>
    </submittedName>
</protein>
<feature type="region of interest" description="Disordered" evidence="1">
    <location>
        <begin position="129"/>
        <end position="156"/>
    </location>
</feature>
<proteinExistence type="predicted"/>
<evidence type="ECO:0000313" key="3">
    <source>
        <dbReference type="Proteomes" id="UP001153636"/>
    </source>
</evidence>
<evidence type="ECO:0000313" key="2">
    <source>
        <dbReference type="EMBL" id="CAH1105700.1"/>
    </source>
</evidence>
<reference evidence="2" key="1">
    <citation type="submission" date="2022-01" db="EMBL/GenBank/DDBJ databases">
        <authorList>
            <person name="King R."/>
        </authorList>
    </citation>
    <scope>NUCLEOTIDE SEQUENCE</scope>
</reference>
<gene>
    <name evidence="2" type="ORF">PSYICH_LOCUS6729</name>
</gene>
<dbReference type="Proteomes" id="UP001153636">
    <property type="component" value="Chromosome 2"/>
</dbReference>
<dbReference type="AlphaFoldDB" id="A0A9P0CTQ4"/>
<dbReference type="OrthoDB" id="1607513at2759"/>
<accession>A0A9P0CTQ4</accession>
<sequence>MHLDLKDEKWSLMEEILPTLNLLKIANTLVCGEKYVTISDVLSIVVALFDKFSNDSEDDSAVLKNFKNALITGLNTRFINKIEESNNLYLKTMAVDPRFKDINFFFVTFELRQKIYADICEEIKSNKNREQPHLDPEYKNAEVGEEKKQKQRCEEKMKTNKKELQELFGSISESEEQV</sequence>
<dbReference type="SUPFAM" id="SSF53098">
    <property type="entry name" value="Ribonuclease H-like"/>
    <property type="match status" value="1"/>
</dbReference>
<evidence type="ECO:0000256" key="1">
    <source>
        <dbReference type="SAM" id="MobiDB-lite"/>
    </source>
</evidence>
<dbReference type="InterPro" id="IPR012337">
    <property type="entry name" value="RNaseH-like_sf"/>
</dbReference>
<keyword evidence="3" id="KW-1185">Reference proteome</keyword>
<dbReference type="EMBL" id="OV651814">
    <property type="protein sequence ID" value="CAH1105700.1"/>
    <property type="molecule type" value="Genomic_DNA"/>
</dbReference>